<evidence type="ECO:0000259" key="16">
    <source>
        <dbReference type="PROSITE" id="PS51038"/>
    </source>
</evidence>
<dbReference type="PANTHER" id="PTHR10629:SF52">
    <property type="entry name" value="DNA (CYTOSINE-5)-METHYLTRANSFERASE 1"/>
    <property type="match status" value="1"/>
</dbReference>
<dbReference type="InterPro" id="IPR029063">
    <property type="entry name" value="SAM-dependent_MTases_sf"/>
</dbReference>
<keyword evidence="6" id="KW-0677">Repeat</keyword>
<comment type="similarity">
    <text evidence="13 14">Belongs to the class I-like SAM-binding methyltransferase superfamily. C5-methyltransferase family.</text>
</comment>
<evidence type="ECO:0000256" key="6">
    <source>
        <dbReference type="ARBA" id="ARBA00022737"/>
    </source>
</evidence>
<dbReference type="GO" id="GO:0044027">
    <property type="term" value="P:negative regulation of gene expression via chromosomal CpG island methylation"/>
    <property type="evidence" value="ECO:0007669"/>
    <property type="project" value="TreeGrafter"/>
</dbReference>
<dbReference type="FunFam" id="3.40.50.150:FF:000036">
    <property type="entry name" value="DNA (cytosine-5)-methyltransferase"/>
    <property type="match status" value="1"/>
</dbReference>
<sequence length="1240" mass="141499">MEENENKRVKTDREVDISHDEQFITKPFKKTERCSLCKQFLDSVSFYGGHPNYSNEEYVVLTDEKLNIYTGTETNINDDDVPTQKITYFSVYDKNGHLCPFDTGLIEGNIHLYFSGYVKPVFDDDSNPDNGVPAKDLGPIDEWFLSGYDGGEKILIGFTTAFAHYYLMDPSMEYQPIYEQMKDKTRLVKLVVEYLLDHAYDNPVLEDLIEHLEACGEVKDVADKLVQHAQFICDQVASIDCVEEEEQPLYTLPCIRTLIEMARVSFKKHKKIKPFKVSRKKKSNIMTKAVTTKLVKDVFECFFPEQIESKDLAVKKMRCGVCEACQSPDCGKCSNCLNMRKFGGLGKSKQACKLRRCMYMAIKEAELSDNEEESDLKSKKKKETAYVSKKTINKVKWLEESSTKYKTYQCYSSAQIGNFIVKTGEYVMLKPESDEHPLYIAKIIYMYDKFPQKYVFHAHLFCRGIDSILGETANPRELFVVDDCEELLLGSIVRKAKVEYRKIPPNWFELGGELNLGEEEEDDGETFFFTKRLESNRFVDLDFNPEEIDDLTCYSCRRKELNIKSNTPVLKHDCVYWRNEEYKVGSGVFLEPSVYKFEVETLIQENDKENRVNEAIYPEYYRKRSDNVKGSNNDTPNPFVIGLIESIDGQSKDVRIKVKVFFRPEHTFRSLSSTISKDLCHLYYSEEVITVSFESVMGKCYLSYGYQHEDSSEWAERGPFRFYFTEAYDPKTREFGNVPTCVKAIGTQGIGKGKGSGKGKKSTKAESFHEWAPDWQTPPKPLRCMDVFAGCGGLSEGLKQSGIVESKWAIEVEPAAANAFKLNNPYCKVFTEDCNQLLKSIINDEGPDIGLPSKGDVEMLVGGPPCQGFSGMNRFNSRNYSSFKNSLVVSYLSYCEYYRPKYFILENVRNFVTFKKSMVLKLTLRCLLAMGYQVTFGVLQAGQYGIPQTRRRLIIMAAAPGYVLPKFPEPQHVFSRKGTHLAFVVDGFNYSNECLWTESAPYRTITVRDALCDLPPIPNGSQIQEVPYDTDPLTHFQRKIRGNSSNTSAFLRDHICKEMSQLVAARISQIPTYPGADWRDLPNIKLRLPDGNVTQELKYTHWTKKQSSGEKAKGVCSCVETGVCDPADKQCNTLIPWCLPHTGDRHNHWAGLYGRLEWDGYFGTTITNPEPMGKQGRVLHPEQHRVVGVRECARSQGFPDKFKFCGSIMDKYRQVGNAVPPPLGCALGREFVKALTKKSE</sequence>
<dbReference type="InterPro" id="IPR043151">
    <property type="entry name" value="BAH_sf"/>
</dbReference>
<dbReference type="Pfam" id="PF00145">
    <property type="entry name" value="DNA_methylase"/>
    <property type="match status" value="1"/>
</dbReference>
<evidence type="ECO:0000256" key="7">
    <source>
        <dbReference type="ARBA" id="ARBA00022771"/>
    </source>
</evidence>
<dbReference type="GO" id="GO:0006346">
    <property type="term" value="P:DNA methylation-dependent constitutive heterochromatin formation"/>
    <property type="evidence" value="ECO:0007669"/>
    <property type="project" value="InterPro"/>
</dbReference>
<comment type="subcellular location">
    <subcellularLocation>
        <location evidence="1">Nucleus</location>
    </subcellularLocation>
</comment>
<dbReference type="PROSITE" id="PS51038">
    <property type="entry name" value="BAH"/>
    <property type="match status" value="2"/>
</dbReference>
<keyword evidence="3 13" id="KW-0808">Transferase</keyword>
<dbReference type="Pfam" id="PF12047">
    <property type="entry name" value="DNMT1-RFD"/>
    <property type="match status" value="1"/>
</dbReference>
<evidence type="ECO:0000256" key="15">
    <source>
        <dbReference type="RuleBase" id="RU000417"/>
    </source>
</evidence>
<keyword evidence="2 13" id="KW-0489">Methyltransferase</keyword>
<dbReference type="GO" id="GO:0003886">
    <property type="term" value="F:DNA (cytosine-5-)-methyltransferase activity"/>
    <property type="evidence" value="ECO:0007669"/>
    <property type="project" value="UniProtKB-EC"/>
</dbReference>
<comment type="catalytic activity">
    <reaction evidence="15">
        <text>a 2'-deoxycytidine in DNA + S-adenosyl-L-methionine = a 5-methyl-2'-deoxycytidine in DNA + S-adenosyl-L-homocysteine + H(+)</text>
        <dbReference type="Rhea" id="RHEA:13681"/>
        <dbReference type="Rhea" id="RHEA-COMP:11369"/>
        <dbReference type="Rhea" id="RHEA-COMP:11370"/>
        <dbReference type="ChEBI" id="CHEBI:15378"/>
        <dbReference type="ChEBI" id="CHEBI:57856"/>
        <dbReference type="ChEBI" id="CHEBI:59789"/>
        <dbReference type="ChEBI" id="CHEBI:85452"/>
        <dbReference type="ChEBI" id="CHEBI:85454"/>
        <dbReference type="EC" id="2.1.1.37"/>
    </reaction>
</comment>
<dbReference type="FunFam" id="3.90.120.10:FF:000001">
    <property type="entry name" value="DNA (cytosine-5)-methyltransferase"/>
    <property type="match status" value="1"/>
</dbReference>
<dbReference type="PRINTS" id="PR00105">
    <property type="entry name" value="C5METTRFRASE"/>
</dbReference>
<dbReference type="InterPro" id="IPR001525">
    <property type="entry name" value="C5_MeTfrase"/>
</dbReference>
<keyword evidence="5" id="KW-0479">Metal-binding</keyword>
<protein>
    <recommendedName>
        <fullName evidence="15">Cytosine-specific methyltransferase</fullName>
        <ecNumber evidence="15">2.1.1.37</ecNumber>
    </recommendedName>
</protein>
<keyword evidence="10" id="KW-0539">Nucleus</keyword>
<dbReference type="PROSITE" id="PS00094">
    <property type="entry name" value="C5_MTASE_1"/>
    <property type="match status" value="1"/>
</dbReference>
<feature type="domain" description="CXXC-type" evidence="17">
    <location>
        <begin position="312"/>
        <end position="358"/>
    </location>
</feature>
<evidence type="ECO:0000259" key="17">
    <source>
        <dbReference type="PROSITE" id="PS51058"/>
    </source>
</evidence>
<evidence type="ECO:0000256" key="12">
    <source>
        <dbReference type="PROSITE-ProRule" id="PRU00509"/>
    </source>
</evidence>
<proteinExistence type="inferred from homology"/>
<keyword evidence="8" id="KW-0862">Zinc</keyword>
<evidence type="ECO:0000256" key="2">
    <source>
        <dbReference type="ARBA" id="ARBA00022603"/>
    </source>
</evidence>
<dbReference type="SUPFAM" id="SSF53335">
    <property type="entry name" value="S-adenosyl-L-methionine-dependent methyltransferases"/>
    <property type="match status" value="1"/>
</dbReference>
<dbReference type="Pfam" id="PF02008">
    <property type="entry name" value="zf-CXXC"/>
    <property type="match status" value="1"/>
</dbReference>
<dbReference type="Proteomes" id="UP001153712">
    <property type="component" value="Chromosome 10"/>
</dbReference>
<evidence type="ECO:0000256" key="14">
    <source>
        <dbReference type="RuleBase" id="RU000416"/>
    </source>
</evidence>
<evidence type="ECO:0000313" key="18">
    <source>
        <dbReference type="EMBL" id="CAG9855238.1"/>
    </source>
</evidence>
<dbReference type="Gene3D" id="1.10.10.2230">
    <property type="match status" value="1"/>
</dbReference>
<dbReference type="Gene3D" id="3.90.120.10">
    <property type="entry name" value="DNA Methylase, subunit A, domain 2"/>
    <property type="match status" value="1"/>
</dbReference>
<accession>A0A9N9THF0</accession>
<dbReference type="GO" id="GO:0005634">
    <property type="term" value="C:nucleus"/>
    <property type="evidence" value="ECO:0007669"/>
    <property type="project" value="UniProtKB-SubCell"/>
</dbReference>
<evidence type="ECO:0000256" key="8">
    <source>
        <dbReference type="ARBA" id="ARBA00022833"/>
    </source>
</evidence>
<dbReference type="NCBIfam" id="TIGR00675">
    <property type="entry name" value="dcm"/>
    <property type="match status" value="1"/>
</dbReference>
<dbReference type="GO" id="GO:0003677">
    <property type="term" value="F:DNA binding"/>
    <property type="evidence" value="ECO:0007669"/>
    <property type="project" value="UniProtKB-KW"/>
</dbReference>
<evidence type="ECO:0000256" key="5">
    <source>
        <dbReference type="ARBA" id="ARBA00022723"/>
    </source>
</evidence>
<feature type="active site" evidence="11 13">
    <location>
        <position position="866"/>
    </location>
</feature>
<dbReference type="Pfam" id="PF01426">
    <property type="entry name" value="BAH"/>
    <property type="match status" value="2"/>
</dbReference>
<evidence type="ECO:0000256" key="11">
    <source>
        <dbReference type="PIRSR" id="PIRSR037404-1"/>
    </source>
</evidence>
<dbReference type="SMART" id="SM00439">
    <property type="entry name" value="BAH"/>
    <property type="match status" value="2"/>
</dbReference>
<dbReference type="OrthoDB" id="5376140at2759"/>
<dbReference type="Gene3D" id="2.30.30.490">
    <property type="match status" value="2"/>
</dbReference>
<evidence type="ECO:0000256" key="4">
    <source>
        <dbReference type="ARBA" id="ARBA00022691"/>
    </source>
</evidence>
<dbReference type="PROSITE" id="PS51679">
    <property type="entry name" value="SAM_MT_C5"/>
    <property type="match status" value="1"/>
</dbReference>
<keyword evidence="7 12" id="KW-0863">Zinc-finger</keyword>
<dbReference type="Gene3D" id="3.40.50.150">
    <property type="entry name" value="Vaccinia Virus protein VP39"/>
    <property type="match status" value="1"/>
</dbReference>
<keyword evidence="4 13" id="KW-0949">S-adenosyl-L-methionine</keyword>
<dbReference type="PANTHER" id="PTHR10629">
    <property type="entry name" value="CYTOSINE-SPECIFIC METHYLTRANSFERASE"/>
    <property type="match status" value="1"/>
</dbReference>
<dbReference type="InterPro" id="IPR001025">
    <property type="entry name" value="BAH_dom"/>
</dbReference>
<dbReference type="GO" id="GO:0008270">
    <property type="term" value="F:zinc ion binding"/>
    <property type="evidence" value="ECO:0007669"/>
    <property type="project" value="UniProtKB-KW"/>
</dbReference>
<dbReference type="AlphaFoldDB" id="A0A9N9THF0"/>
<reference evidence="18" key="1">
    <citation type="submission" date="2022-01" db="EMBL/GenBank/DDBJ databases">
        <authorList>
            <person name="King R."/>
        </authorList>
    </citation>
    <scope>NUCLEOTIDE SEQUENCE</scope>
</reference>
<gene>
    <name evidence="18" type="ORF">PHYEVI_LOCUS1694</name>
</gene>
<keyword evidence="19" id="KW-1185">Reference proteome</keyword>
<evidence type="ECO:0000313" key="19">
    <source>
        <dbReference type="Proteomes" id="UP001153712"/>
    </source>
</evidence>
<evidence type="ECO:0000256" key="13">
    <source>
        <dbReference type="PROSITE-ProRule" id="PRU01016"/>
    </source>
</evidence>
<dbReference type="InterPro" id="IPR002857">
    <property type="entry name" value="Znf_CXXC"/>
</dbReference>
<evidence type="ECO:0000256" key="9">
    <source>
        <dbReference type="ARBA" id="ARBA00023125"/>
    </source>
</evidence>
<evidence type="ECO:0000256" key="10">
    <source>
        <dbReference type="ARBA" id="ARBA00023242"/>
    </source>
</evidence>
<dbReference type="InterPro" id="IPR022702">
    <property type="entry name" value="Cytosine_MeTrfase1_RFD"/>
</dbReference>
<feature type="domain" description="BAH" evidence="16">
    <location>
        <begin position="419"/>
        <end position="544"/>
    </location>
</feature>
<organism evidence="18 19">
    <name type="scientific">Phyllotreta striolata</name>
    <name type="common">Striped flea beetle</name>
    <name type="synonym">Crioceris striolata</name>
    <dbReference type="NCBI Taxonomy" id="444603"/>
    <lineage>
        <taxon>Eukaryota</taxon>
        <taxon>Metazoa</taxon>
        <taxon>Ecdysozoa</taxon>
        <taxon>Arthropoda</taxon>
        <taxon>Hexapoda</taxon>
        <taxon>Insecta</taxon>
        <taxon>Pterygota</taxon>
        <taxon>Neoptera</taxon>
        <taxon>Endopterygota</taxon>
        <taxon>Coleoptera</taxon>
        <taxon>Polyphaga</taxon>
        <taxon>Cucujiformia</taxon>
        <taxon>Chrysomeloidea</taxon>
        <taxon>Chrysomelidae</taxon>
        <taxon>Galerucinae</taxon>
        <taxon>Alticini</taxon>
        <taxon>Phyllotreta</taxon>
    </lineage>
</organism>
<dbReference type="EC" id="2.1.1.37" evidence="15"/>
<dbReference type="GO" id="GO:0003682">
    <property type="term" value="F:chromatin binding"/>
    <property type="evidence" value="ECO:0007669"/>
    <property type="project" value="InterPro"/>
</dbReference>
<dbReference type="EMBL" id="OU900103">
    <property type="protein sequence ID" value="CAG9855238.1"/>
    <property type="molecule type" value="Genomic_DNA"/>
</dbReference>
<feature type="domain" description="BAH" evidence="16">
    <location>
        <begin position="620"/>
        <end position="739"/>
    </location>
</feature>
<dbReference type="PROSITE" id="PS51058">
    <property type="entry name" value="ZF_CXXC"/>
    <property type="match status" value="1"/>
</dbReference>
<dbReference type="InterPro" id="IPR018117">
    <property type="entry name" value="C5_DNA_meth_AS"/>
</dbReference>
<keyword evidence="9" id="KW-0238">DNA-binding</keyword>
<name>A0A9N9THF0_PHYSR</name>
<dbReference type="InterPro" id="IPR050390">
    <property type="entry name" value="C5-Methyltransferase"/>
</dbReference>
<dbReference type="PIRSF" id="PIRSF037404">
    <property type="entry name" value="DNMT1"/>
    <property type="match status" value="1"/>
</dbReference>
<evidence type="ECO:0000256" key="3">
    <source>
        <dbReference type="ARBA" id="ARBA00022679"/>
    </source>
</evidence>
<evidence type="ECO:0000256" key="1">
    <source>
        <dbReference type="ARBA" id="ARBA00004123"/>
    </source>
</evidence>
<dbReference type="GO" id="GO:0032259">
    <property type="term" value="P:methylation"/>
    <property type="evidence" value="ECO:0007669"/>
    <property type="project" value="UniProtKB-KW"/>
</dbReference>